<proteinExistence type="inferred from homology"/>
<protein>
    <recommendedName>
        <fullName evidence="4">Type I restriction modification DNA specificity domain-containing protein</fullName>
    </recommendedName>
</protein>
<evidence type="ECO:0000256" key="1">
    <source>
        <dbReference type="ARBA" id="ARBA00010923"/>
    </source>
</evidence>
<keyword evidence="3" id="KW-0238">DNA-binding</keyword>
<dbReference type="InterPro" id="IPR052021">
    <property type="entry name" value="Type-I_RS_S_subunit"/>
</dbReference>
<dbReference type="SUPFAM" id="SSF116734">
    <property type="entry name" value="DNA methylase specificity domain"/>
    <property type="match status" value="2"/>
</dbReference>
<evidence type="ECO:0000256" key="3">
    <source>
        <dbReference type="ARBA" id="ARBA00023125"/>
    </source>
</evidence>
<dbReference type="Proteomes" id="UP000003379">
    <property type="component" value="Unassembled WGS sequence"/>
</dbReference>
<dbReference type="STRING" id="796937.HMPREF9630_02081"/>
<name>G9XFY2_9FIRM</name>
<accession>G9XFY2</accession>
<feature type="domain" description="Type I restriction modification DNA specificity" evidence="4">
    <location>
        <begin position="204"/>
        <end position="357"/>
    </location>
</feature>
<dbReference type="PANTHER" id="PTHR30408:SF12">
    <property type="entry name" value="TYPE I RESTRICTION ENZYME MJAVIII SPECIFICITY SUBUNIT"/>
    <property type="match status" value="1"/>
</dbReference>
<evidence type="ECO:0000256" key="2">
    <source>
        <dbReference type="ARBA" id="ARBA00022747"/>
    </source>
</evidence>
<dbReference type="AlphaFoldDB" id="G9XFY2"/>
<dbReference type="GO" id="GO:0009307">
    <property type="term" value="P:DNA restriction-modification system"/>
    <property type="evidence" value="ECO:0007669"/>
    <property type="project" value="UniProtKB-KW"/>
</dbReference>
<comment type="similarity">
    <text evidence="1">Belongs to the type-I restriction system S methylase family.</text>
</comment>
<organism evidence="5 6">
    <name type="scientific">Peptoanaerobacter stomatis</name>
    <dbReference type="NCBI Taxonomy" id="796937"/>
    <lineage>
        <taxon>Bacteria</taxon>
        <taxon>Bacillati</taxon>
        <taxon>Bacillota</taxon>
        <taxon>Clostridia</taxon>
        <taxon>Peptostreptococcales</taxon>
        <taxon>Filifactoraceae</taxon>
        <taxon>Peptoanaerobacter</taxon>
    </lineage>
</organism>
<dbReference type="Pfam" id="PF01420">
    <property type="entry name" value="Methylase_S"/>
    <property type="match status" value="2"/>
</dbReference>
<gene>
    <name evidence="5" type="ORF">HMPREF9628_00675</name>
</gene>
<keyword evidence="2" id="KW-0680">Restriction system</keyword>
<evidence type="ECO:0000313" key="6">
    <source>
        <dbReference type="Proteomes" id="UP000003379"/>
    </source>
</evidence>
<dbReference type="InterPro" id="IPR044946">
    <property type="entry name" value="Restrct_endonuc_typeI_TRD_sf"/>
</dbReference>
<dbReference type="HOGENOM" id="CLU_021095_10_1_9"/>
<dbReference type="Gene3D" id="3.90.220.20">
    <property type="entry name" value="DNA methylase specificity domains"/>
    <property type="match status" value="2"/>
</dbReference>
<sequence length="361" mass="42169">MLKTVDECFFYIQNGANIKQGDIDGGFPITRIETIANDKFNRDRMGFAGIIDPIKYEQYILEDRDLLMSHINSVQYLGRTVLYEKMENEVIIHGMNLLRLRANRNIINPAYAKYYFYGYKFRKQLNNITKKSVNQASFSVKDLKKIIIDIPIISEQDKLVKVLDKIHKIIKIRQNELLEMNNLIKARFVEMFDTPYGNEKCFPMMTVDDVIEFTGGAQPDKKYFEYEPTEDNIRLIQIRDYKTDNYITYIPKSMAKRFCDADDIMIGRYGPPIFQILKGIEGSYNVALMKAMPKIGNKEFIRYFLKQECLFNYLEGLSQRTAGQSGIDMPALKAYPFPYPPIKLQNEFATFVKQVDKSKFM</sequence>
<evidence type="ECO:0000259" key="4">
    <source>
        <dbReference type="Pfam" id="PF01420"/>
    </source>
</evidence>
<dbReference type="PATRIC" id="fig|796940.3.peg.2098"/>
<dbReference type="GO" id="GO:0003677">
    <property type="term" value="F:DNA binding"/>
    <property type="evidence" value="ECO:0007669"/>
    <property type="project" value="UniProtKB-KW"/>
</dbReference>
<dbReference type="EMBL" id="AFZG01000085">
    <property type="protein sequence ID" value="EHL15752.1"/>
    <property type="molecule type" value="Genomic_DNA"/>
</dbReference>
<comment type="caution">
    <text evidence="5">The sequence shown here is derived from an EMBL/GenBank/DDBJ whole genome shotgun (WGS) entry which is preliminary data.</text>
</comment>
<feature type="domain" description="Type I restriction modification DNA specificity" evidence="4">
    <location>
        <begin position="24"/>
        <end position="177"/>
    </location>
</feature>
<dbReference type="RefSeq" id="WP_009528845.1">
    <property type="nucleotide sequence ID" value="NZ_JH414599.1"/>
</dbReference>
<dbReference type="PANTHER" id="PTHR30408">
    <property type="entry name" value="TYPE-1 RESTRICTION ENZYME ECOKI SPECIFICITY PROTEIN"/>
    <property type="match status" value="1"/>
</dbReference>
<reference evidence="5 6" key="1">
    <citation type="submission" date="2011-08" db="EMBL/GenBank/DDBJ databases">
        <title>The Genome Sequence of Eubacteriaceae bacterium CM5.</title>
        <authorList>
            <consortium name="The Broad Institute Genome Sequencing Platform"/>
            <person name="Earl A."/>
            <person name="Ward D."/>
            <person name="Feldgarden M."/>
            <person name="Gevers D."/>
            <person name="Sizova M."/>
            <person name="Hazen A."/>
            <person name="Epstein S."/>
            <person name="Young S.K."/>
            <person name="Zeng Q."/>
            <person name="Gargeya S."/>
            <person name="Fitzgerald M."/>
            <person name="Haas B."/>
            <person name="Abouelleil A."/>
            <person name="Alvarado L."/>
            <person name="Arachchi H.M."/>
            <person name="Berlin A."/>
            <person name="Brown A."/>
            <person name="Chapman S.B."/>
            <person name="Chen Z."/>
            <person name="Dunbar C."/>
            <person name="Freedman E."/>
            <person name="Gearin G."/>
            <person name="Gellesch M."/>
            <person name="Goldberg J."/>
            <person name="Griggs A."/>
            <person name="Gujja S."/>
            <person name="Heiman D."/>
            <person name="Howarth C."/>
            <person name="Larson L."/>
            <person name="Lui A."/>
            <person name="MacDonald P.J.P."/>
            <person name="Montmayeur A."/>
            <person name="Murphy C."/>
            <person name="Neiman D."/>
            <person name="Pearson M."/>
            <person name="Priest M."/>
            <person name="Roberts A."/>
            <person name="Saif S."/>
            <person name="Shea T."/>
            <person name="Shenoy N."/>
            <person name="Sisk P."/>
            <person name="Stolte C."/>
            <person name="Sykes S."/>
            <person name="Wortman J."/>
            <person name="Nusbaum C."/>
            <person name="Birren B."/>
        </authorList>
    </citation>
    <scope>NUCLEOTIDE SEQUENCE [LARGE SCALE GENOMIC DNA]</scope>
    <source>
        <strain evidence="5 6">CM5</strain>
    </source>
</reference>
<evidence type="ECO:0000313" key="5">
    <source>
        <dbReference type="EMBL" id="EHL15752.1"/>
    </source>
</evidence>
<dbReference type="InterPro" id="IPR000055">
    <property type="entry name" value="Restrct_endonuc_typeI_TRD"/>
</dbReference>